<gene>
    <name evidence="6" type="ORF">V0288_07235</name>
</gene>
<dbReference type="SUPFAM" id="SSF50978">
    <property type="entry name" value="WD40 repeat-like"/>
    <property type="match status" value="1"/>
</dbReference>
<feature type="repeat" description="TPR" evidence="4">
    <location>
        <begin position="122"/>
        <end position="155"/>
    </location>
</feature>
<dbReference type="InterPro" id="IPR036322">
    <property type="entry name" value="WD40_repeat_dom_sf"/>
</dbReference>
<evidence type="ECO:0000256" key="4">
    <source>
        <dbReference type="PROSITE-ProRule" id="PRU00339"/>
    </source>
</evidence>
<dbReference type="Gene3D" id="1.25.40.10">
    <property type="entry name" value="Tetratricopeptide repeat domain"/>
    <property type="match status" value="1"/>
</dbReference>
<dbReference type="Gene3D" id="2.130.10.10">
    <property type="entry name" value="YVTN repeat-like/Quinoprotein amine dehydrogenase"/>
    <property type="match status" value="2"/>
</dbReference>
<keyword evidence="7" id="KW-1185">Reference proteome</keyword>
<dbReference type="InterPro" id="IPR019734">
    <property type="entry name" value="TPR_rpt"/>
</dbReference>
<organism evidence="6 7">
    <name type="scientific">Pannus brasiliensis CCIBt3594</name>
    <dbReference type="NCBI Taxonomy" id="1427578"/>
    <lineage>
        <taxon>Bacteria</taxon>
        <taxon>Bacillati</taxon>
        <taxon>Cyanobacteriota</taxon>
        <taxon>Cyanophyceae</taxon>
        <taxon>Oscillatoriophycideae</taxon>
        <taxon>Chroococcales</taxon>
        <taxon>Microcystaceae</taxon>
        <taxon>Pannus</taxon>
    </lineage>
</organism>
<evidence type="ECO:0000256" key="2">
    <source>
        <dbReference type="ARBA" id="ARBA00022737"/>
    </source>
</evidence>
<dbReference type="PRINTS" id="PR00320">
    <property type="entry name" value="GPROTEINBRPT"/>
</dbReference>
<sequence length="467" mass="52176">MSPPHHYYEVLGLRSNASADEIKRAYRSLAKQWHPDRFPGDRQLQEEAEERFKEITAAYEFLKNFLESGVGEGEEAGEPEPLDRRAYAFVFYHQGEGYIDRGKYRAAIGSFSLAIEFDPEYIEAYRYRGFAYSQLGSENRARADFQKAESLKKRSGYRPNPEEPTPESRVPGIVYQRTIRYFQPIASLAIDRPGDLLAYSSHNYTIQLQDLLLDRTGATLRDSFPVRCLTVDARGERVFSGHVDGTIRVWHLKARQTEALGAKNTGHAGKVFALALTPDGARLISGGSDRTVRIWALNGRCEPRVLTGYATAIASIAISSDGKYFVAAGLEPRLRIREVVTGQIVRSMKTEAGIVSIAFSPDSQLLATAGVDRSLRLWHVKTGREIWNFTGHLDRVSSIVFTPDGQTLISGSWDTTIKFWSLVTKEEIGSLDGHSDRVLSLAMSADGTILLSGSSDRTVKIWKNERS</sequence>
<reference evidence="6 7" key="1">
    <citation type="submission" date="2024-01" db="EMBL/GenBank/DDBJ databases">
        <title>Genomic insights into the taxonomy and metabolism of the cyanobacterium Pannus brasiliensis CCIBt3594.</title>
        <authorList>
            <person name="Machado M."/>
            <person name="Botero N.B."/>
            <person name="Andreote A.P.D."/>
            <person name="Feitosa A.M.T."/>
            <person name="Popin R."/>
            <person name="Sivonen K."/>
            <person name="Fiore M.F."/>
        </authorList>
    </citation>
    <scope>NUCLEOTIDE SEQUENCE [LARGE SCALE GENOMIC DNA]</scope>
    <source>
        <strain evidence="6 7">CCIBt3594</strain>
    </source>
</reference>
<dbReference type="CDD" id="cd06257">
    <property type="entry name" value="DnaJ"/>
    <property type="match status" value="1"/>
</dbReference>
<dbReference type="RefSeq" id="WP_332864377.1">
    <property type="nucleotide sequence ID" value="NZ_JBAFSM010000011.1"/>
</dbReference>
<dbReference type="Gene3D" id="1.10.287.110">
    <property type="entry name" value="DnaJ domain"/>
    <property type="match status" value="1"/>
</dbReference>
<dbReference type="InterPro" id="IPR001680">
    <property type="entry name" value="WD40_rpt"/>
</dbReference>
<protein>
    <submittedName>
        <fullName evidence="6">DnaJ domain-containing protein</fullName>
    </submittedName>
</protein>
<dbReference type="InterPro" id="IPR036869">
    <property type="entry name" value="J_dom_sf"/>
</dbReference>
<name>A0AAW9QP55_9CHRO</name>
<feature type="repeat" description="WD" evidence="3">
    <location>
        <begin position="226"/>
        <end position="260"/>
    </location>
</feature>
<dbReference type="SMART" id="SM00320">
    <property type="entry name" value="WD40"/>
    <property type="match status" value="7"/>
</dbReference>
<keyword evidence="4" id="KW-0802">TPR repeat</keyword>
<dbReference type="InterPro" id="IPR011990">
    <property type="entry name" value="TPR-like_helical_dom_sf"/>
</dbReference>
<dbReference type="SMART" id="SM00028">
    <property type="entry name" value="TPR"/>
    <property type="match status" value="2"/>
</dbReference>
<keyword evidence="1 3" id="KW-0853">WD repeat</keyword>
<dbReference type="PROSITE" id="PS50076">
    <property type="entry name" value="DNAJ_2"/>
    <property type="match status" value="1"/>
</dbReference>
<dbReference type="EMBL" id="JBAFSM010000011">
    <property type="protein sequence ID" value="MEG3436909.1"/>
    <property type="molecule type" value="Genomic_DNA"/>
</dbReference>
<evidence type="ECO:0000256" key="1">
    <source>
        <dbReference type="ARBA" id="ARBA00022574"/>
    </source>
</evidence>
<dbReference type="PROSITE" id="PS50294">
    <property type="entry name" value="WD_REPEATS_REGION"/>
    <property type="match status" value="4"/>
</dbReference>
<dbReference type="InterPro" id="IPR001623">
    <property type="entry name" value="DnaJ_domain"/>
</dbReference>
<dbReference type="Proteomes" id="UP001328733">
    <property type="component" value="Unassembled WGS sequence"/>
</dbReference>
<dbReference type="PROSITE" id="PS50005">
    <property type="entry name" value="TPR"/>
    <property type="match status" value="2"/>
</dbReference>
<dbReference type="PANTHER" id="PTHR19879:SF9">
    <property type="entry name" value="TRANSCRIPTION INITIATION FACTOR TFIID SUBUNIT 5"/>
    <property type="match status" value="1"/>
</dbReference>
<feature type="repeat" description="WD" evidence="3">
    <location>
        <begin position="264"/>
        <end position="298"/>
    </location>
</feature>
<dbReference type="PRINTS" id="PR00625">
    <property type="entry name" value="JDOMAIN"/>
</dbReference>
<dbReference type="InterPro" id="IPR020472">
    <property type="entry name" value="WD40_PAC1"/>
</dbReference>
<evidence type="ECO:0000313" key="6">
    <source>
        <dbReference type="EMBL" id="MEG3436909.1"/>
    </source>
</evidence>
<dbReference type="Pfam" id="PF13414">
    <property type="entry name" value="TPR_11"/>
    <property type="match status" value="1"/>
</dbReference>
<evidence type="ECO:0000313" key="7">
    <source>
        <dbReference type="Proteomes" id="UP001328733"/>
    </source>
</evidence>
<dbReference type="CDD" id="cd00200">
    <property type="entry name" value="WD40"/>
    <property type="match status" value="1"/>
</dbReference>
<evidence type="ECO:0000256" key="3">
    <source>
        <dbReference type="PROSITE-ProRule" id="PRU00221"/>
    </source>
</evidence>
<dbReference type="SMART" id="SM00271">
    <property type="entry name" value="DnaJ"/>
    <property type="match status" value="1"/>
</dbReference>
<feature type="repeat" description="WD" evidence="3">
    <location>
        <begin position="431"/>
        <end position="467"/>
    </location>
</feature>
<dbReference type="SUPFAM" id="SSF48452">
    <property type="entry name" value="TPR-like"/>
    <property type="match status" value="1"/>
</dbReference>
<dbReference type="AlphaFoldDB" id="A0AAW9QP55"/>
<feature type="domain" description="J" evidence="5">
    <location>
        <begin position="6"/>
        <end position="67"/>
    </location>
</feature>
<proteinExistence type="predicted"/>
<dbReference type="PANTHER" id="PTHR19879">
    <property type="entry name" value="TRANSCRIPTION INITIATION FACTOR TFIID"/>
    <property type="match status" value="1"/>
</dbReference>
<dbReference type="PROSITE" id="PS50082">
    <property type="entry name" value="WD_REPEATS_2"/>
    <property type="match status" value="5"/>
</dbReference>
<feature type="repeat" description="WD" evidence="3">
    <location>
        <begin position="354"/>
        <end position="388"/>
    </location>
</feature>
<dbReference type="SUPFAM" id="SSF46565">
    <property type="entry name" value="Chaperone J-domain"/>
    <property type="match status" value="1"/>
</dbReference>
<evidence type="ECO:0000259" key="5">
    <source>
        <dbReference type="PROSITE" id="PS50076"/>
    </source>
</evidence>
<keyword evidence="2" id="KW-0677">Repeat</keyword>
<comment type="caution">
    <text evidence="6">The sequence shown here is derived from an EMBL/GenBank/DDBJ whole genome shotgun (WGS) entry which is preliminary data.</text>
</comment>
<feature type="repeat" description="WD" evidence="3">
    <location>
        <begin position="389"/>
        <end position="430"/>
    </location>
</feature>
<dbReference type="Pfam" id="PF00400">
    <property type="entry name" value="WD40"/>
    <property type="match status" value="5"/>
</dbReference>
<dbReference type="Pfam" id="PF00226">
    <property type="entry name" value="DnaJ"/>
    <property type="match status" value="1"/>
</dbReference>
<dbReference type="InterPro" id="IPR015943">
    <property type="entry name" value="WD40/YVTN_repeat-like_dom_sf"/>
</dbReference>
<accession>A0AAW9QP55</accession>
<feature type="repeat" description="TPR" evidence="4">
    <location>
        <begin position="88"/>
        <end position="121"/>
    </location>
</feature>